<accession>A0A9X0D3H1</accession>
<comment type="caution">
    <text evidence="1">The sequence shown here is derived from an EMBL/GenBank/DDBJ whole genome shotgun (WGS) entry which is preliminary data.</text>
</comment>
<gene>
    <name evidence="1" type="ORF">OS493_012245</name>
</gene>
<name>A0A9X0D3H1_9CNID</name>
<evidence type="ECO:0000313" key="1">
    <source>
        <dbReference type="EMBL" id="KAJ7385917.1"/>
    </source>
</evidence>
<evidence type="ECO:0000313" key="2">
    <source>
        <dbReference type="Proteomes" id="UP001163046"/>
    </source>
</evidence>
<dbReference type="OrthoDB" id="5947836at2759"/>
<dbReference type="AlphaFoldDB" id="A0A9X0D3H1"/>
<organism evidence="1 2">
    <name type="scientific">Desmophyllum pertusum</name>
    <dbReference type="NCBI Taxonomy" id="174260"/>
    <lineage>
        <taxon>Eukaryota</taxon>
        <taxon>Metazoa</taxon>
        <taxon>Cnidaria</taxon>
        <taxon>Anthozoa</taxon>
        <taxon>Hexacorallia</taxon>
        <taxon>Scleractinia</taxon>
        <taxon>Caryophylliina</taxon>
        <taxon>Caryophylliidae</taxon>
        <taxon>Desmophyllum</taxon>
    </lineage>
</organism>
<sequence length="71" mass="8288">MILRKSSYNYDLRIVDNTIKSEDTLKILGVTLDKSLTFKPHVTEMLKKTYAKIAALRRLKCMVKTVNDKER</sequence>
<protein>
    <submittedName>
        <fullName evidence="1">Uncharacterized protein</fullName>
    </submittedName>
</protein>
<reference evidence="1" key="1">
    <citation type="submission" date="2023-01" db="EMBL/GenBank/DDBJ databases">
        <title>Genome assembly of the deep-sea coral Lophelia pertusa.</title>
        <authorList>
            <person name="Herrera S."/>
            <person name="Cordes E."/>
        </authorList>
    </citation>
    <scope>NUCLEOTIDE SEQUENCE</scope>
    <source>
        <strain evidence="1">USNM1676648</strain>
        <tissue evidence="1">Polyp</tissue>
    </source>
</reference>
<dbReference type="Proteomes" id="UP001163046">
    <property type="component" value="Unassembled WGS sequence"/>
</dbReference>
<keyword evidence="2" id="KW-1185">Reference proteome</keyword>
<dbReference type="EMBL" id="MU825878">
    <property type="protein sequence ID" value="KAJ7385917.1"/>
    <property type="molecule type" value="Genomic_DNA"/>
</dbReference>
<proteinExistence type="predicted"/>